<keyword evidence="4" id="KW-0010">Activator</keyword>
<dbReference type="Gene3D" id="3.40.190.290">
    <property type="match status" value="1"/>
</dbReference>
<proteinExistence type="inferred from homology"/>
<comment type="similarity">
    <text evidence="1">Belongs to the LysR transcriptional regulatory family.</text>
</comment>
<keyword evidence="2" id="KW-0805">Transcription regulation</keyword>
<evidence type="ECO:0000259" key="6">
    <source>
        <dbReference type="PROSITE" id="PS50931"/>
    </source>
</evidence>
<dbReference type="InterPro" id="IPR005119">
    <property type="entry name" value="LysR_subst-bd"/>
</dbReference>
<reference evidence="7 8" key="1">
    <citation type="submission" date="2019-03" db="EMBL/GenBank/DDBJ databases">
        <title>Novel transposon Tn6433 accelerates the dissemination of tet(E) in Aeromonas from aerobic biofilm under oxytetracycline stress.</title>
        <authorList>
            <person name="Shi Y."/>
            <person name="Tian Z."/>
            <person name="Zhang Y."/>
            <person name="Zhang H."/>
            <person name="Yang M."/>
        </authorList>
    </citation>
    <scope>NUCLEOTIDE SEQUENCE [LARGE SCALE GENOMIC DNA]</scope>
    <source>
        <strain evidence="7 8">T0.1-19</strain>
    </source>
</reference>
<dbReference type="SUPFAM" id="SSF46785">
    <property type="entry name" value="Winged helix' DNA-binding domain"/>
    <property type="match status" value="1"/>
</dbReference>
<dbReference type="Pfam" id="PF03466">
    <property type="entry name" value="LysR_substrate"/>
    <property type="match status" value="1"/>
</dbReference>
<dbReference type="GO" id="GO:0003700">
    <property type="term" value="F:DNA-binding transcription factor activity"/>
    <property type="evidence" value="ECO:0007669"/>
    <property type="project" value="InterPro"/>
</dbReference>
<protein>
    <submittedName>
        <fullName evidence="7">LysR family transcriptional regulator</fullName>
    </submittedName>
</protein>
<keyword evidence="5" id="KW-0804">Transcription</keyword>
<dbReference type="GO" id="GO:0032993">
    <property type="term" value="C:protein-DNA complex"/>
    <property type="evidence" value="ECO:0007669"/>
    <property type="project" value="TreeGrafter"/>
</dbReference>
<dbReference type="PANTHER" id="PTHR30346">
    <property type="entry name" value="TRANSCRIPTIONAL DUAL REGULATOR HCAR-RELATED"/>
    <property type="match status" value="1"/>
</dbReference>
<evidence type="ECO:0000256" key="1">
    <source>
        <dbReference type="ARBA" id="ARBA00009437"/>
    </source>
</evidence>
<dbReference type="PANTHER" id="PTHR30346:SF26">
    <property type="entry name" value="HYDROGEN PEROXIDE-INDUCIBLE GENES ACTIVATOR"/>
    <property type="match status" value="1"/>
</dbReference>
<name>A0A6M4YWN0_AERME</name>
<dbReference type="EMBL" id="CP038441">
    <property type="protein sequence ID" value="QJT23643.1"/>
    <property type="molecule type" value="Genomic_DNA"/>
</dbReference>
<dbReference type="InterPro" id="IPR000847">
    <property type="entry name" value="LysR_HTH_N"/>
</dbReference>
<dbReference type="GO" id="GO:0003677">
    <property type="term" value="F:DNA binding"/>
    <property type="evidence" value="ECO:0007669"/>
    <property type="project" value="UniProtKB-KW"/>
</dbReference>
<feature type="domain" description="HTH lysR-type" evidence="6">
    <location>
        <begin position="20"/>
        <end position="77"/>
    </location>
</feature>
<sequence>MINIVFRWLSSEKTMVGFMLDLRLLRFFIAIYEEKNITAAAARCHVSQPSLSAGLRQLEEALGDSLFIRGKKGVEAKDPAHYLYPHAVKLVEEARRLPTLFRQKATRARLNIAIMPDLSRRRVAGLLQRVQGVLPELDLTLSDYGTPADCRLTLDALRREDEIFLPLWEENYVLCVPVGHPLASRERLPLAELQHYDFIECPPCEAHQQTIGLLACDRLTLNLVAKAESKGLVMALVLAGVGISFLPDGLVDDEPGLRTVAVSGPRMFRRIGLCYPAHQTLNPALRDLIPELASRGASW</sequence>
<dbReference type="CDD" id="cd05466">
    <property type="entry name" value="PBP2_LTTR_substrate"/>
    <property type="match status" value="1"/>
</dbReference>
<dbReference type="PROSITE" id="PS50931">
    <property type="entry name" value="HTH_LYSR"/>
    <property type="match status" value="1"/>
</dbReference>
<dbReference type="PRINTS" id="PR00039">
    <property type="entry name" value="HTHLYSR"/>
</dbReference>
<organism evidence="7 8">
    <name type="scientific">Aeromonas media</name>
    <dbReference type="NCBI Taxonomy" id="651"/>
    <lineage>
        <taxon>Bacteria</taxon>
        <taxon>Pseudomonadati</taxon>
        <taxon>Pseudomonadota</taxon>
        <taxon>Gammaproteobacteria</taxon>
        <taxon>Aeromonadales</taxon>
        <taxon>Aeromonadaceae</taxon>
        <taxon>Aeromonas</taxon>
    </lineage>
</organism>
<keyword evidence="3" id="KW-0238">DNA-binding</keyword>
<accession>A0A6M4YWN0</accession>
<dbReference type="InterPro" id="IPR036390">
    <property type="entry name" value="WH_DNA-bd_sf"/>
</dbReference>
<dbReference type="SUPFAM" id="SSF53850">
    <property type="entry name" value="Periplasmic binding protein-like II"/>
    <property type="match status" value="1"/>
</dbReference>
<evidence type="ECO:0000313" key="7">
    <source>
        <dbReference type="EMBL" id="QJT23643.1"/>
    </source>
</evidence>
<dbReference type="Pfam" id="PF00126">
    <property type="entry name" value="HTH_1"/>
    <property type="match status" value="1"/>
</dbReference>
<evidence type="ECO:0000256" key="2">
    <source>
        <dbReference type="ARBA" id="ARBA00023015"/>
    </source>
</evidence>
<dbReference type="Proteomes" id="UP000501427">
    <property type="component" value="Chromosome"/>
</dbReference>
<evidence type="ECO:0000256" key="4">
    <source>
        <dbReference type="ARBA" id="ARBA00023159"/>
    </source>
</evidence>
<evidence type="ECO:0000313" key="8">
    <source>
        <dbReference type="Proteomes" id="UP000501427"/>
    </source>
</evidence>
<evidence type="ECO:0000256" key="3">
    <source>
        <dbReference type="ARBA" id="ARBA00023125"/>
    </source>
</evidence>
<gene>
    <name evidence="7" type="ORF">E4184_20945</name>
</gene>
<evidence type="ECO:0000256" key="5">
    <source>
        <dbReference type="ARBA" id="ARBA00023163"/>
    </source>
</evidence>
<dbReference type="Gene3D" id="1.10.10.10">
    <property type="entry name" value="Winged helix-like DNA-binding domain superfamily/Winged helix DNA-binding domain"/>
    <property type="match status" value="1"/>
</dbReference>
<dbReference type="AlphaFoldDB" id="A0A6M4YWN0"/>
<dbReference type="InterPro" id="IPR036388">
    <property type="entry name" value="WH-like_DNA-bd_sf"/>
</dbReference>